<dbReference type="InterPro" id="IPR016162">
    <property type="entry name" value="Ald_DH_N"/>
</dbReference>
<evidence type="ECO:0000313" key="2">
    <source>
        <dbReference type="Proteomes" id="UP000245283"/>
    </source>
</evidence>
<accession>A0A2V1KDP8</accession>
<dbReference type="AlphaFoldDB" id="A0A2V1KDP8"/>
<keyword evidence="2" id="KW-1185">Reference proteome</keyword>
<name>A0A2V1KDP8_9ACTO</name>
<dbReference type="GO" id="GO:0016491">
    <property type="term" value="F:oxidoreductase activity"/>
    <property type="evidence" value="ECO:0007669"/>
    <property type="project" value="InterPro"/>
</dbReference>
<sequence>MTRNKWIMLTVGLAALAIIVAAFVVVQVNQNASQAAREDYATAWESYQNTQTEVESEVAIGEAMLPDCPTDTKNHPVCDRLSDAVETAGTVPSVDRLDVSKASTEEIESATTELTDATVQGQAALSDVQAENANASSEVALEGTNWVNFELKDPVRWAQQDVDAAVEALDAVSAELADGGLATSLEQKAEALQKLIDEINDRWEDITITEGIDYQTALSGMREDIKNSIASLEDAAGLNESGDIDLHD</sequence>
<dbReference type="RefSeq" id="WP_109092574.1">
    <property type="nucleotide sequence ID" value="NZ_QETB01000001.1"/>
</dbReference>
<dbReference type="EMBL" id="QETB01000001">
    <property type="protein sequence ID" value="PWF27074.1"/>
    <property type="molecule type" value="Genomic_DNA"/>
</dbReference>
<comment type="caution">
    <text evidence="1">The sequence shown here is derived from an EMBL/GenBank/DDBJ whole genome shotgun (WGS) entry which is preliminary data.</text>
</comment>
<reference evidence="2" key="1">
    <citation type="submission" date="2018-05" db="EMBL/GenBank/DDBJ databases">
        <authorList>
            <person name="Li Y."/>
        </authorList>
    </citation>
    <scope>NUCLEOTIDE SEQUENCE [LARGE SCALE GENOMIC DNA]</scope>
    <source>
        <strain evidence="2">sk1b4</strain>
    </source>
</reference>
<proteinExistence type="predicted"/>
<protein>
    <submittedName>
        <fullName evidence="1">Uncharacterized protein</fullName>
    </submittedName>
</protein>
<gene>
    <name evidence="1" type="ORF">DD236_01305</name>
</gene>
<organism evidence="1 2">
    <name type="scientific">Ancrocorticia populi</name>
    <dbReference type="NCBI Taxonomy" id="2175228"/>
    <lineage>
        <taxon>Bacteria</taxon>
        <taxon>Bacillati</taxon>
        <taxon>Actinomycetota</taxon>
        <taxon>Actinomycetes</taxon>
        <taxon>Actinomycetales</taxon>
        <taxon>Actinomycetaceae</taxon>
        <taxon>Ancrocorticia</taxon>
    </lineage>
</organism>
<dbReference type="Proteomes" id="UP000245283">
    <property type="component" value="Unassembled WGS sequence"/>
</dbReference>
<evidence type="ECO:0000313" key="1">
    <source>
        <dbReference type="EMBL" id="PWF27074.1"/>
    </source>
</evidence>
<dbReference type="Gene3D" id="3.40.605.10">
    <property type="entry name" value="Aldehyde Dehydrogenase, Chain A, domain 1"/>
    <property type="match status" value="1"/>
</dbReference>